<organism evidence="2 3">
    <name type="scientific">Candidatus Thermofonsia Clade 3 bacterium</name>
    <dbReference type="NCBI Taxonomy" id="2364212"/>
    <lineage>
        <taxon>Bacteria</taxon>
        <taxon>Bacillati</taxon>
        <taxon>Chloroflexota</taxon>
        <taxon>Candidatus Thermofontia</taxon>
        <taxon>Candidatus Thermofonsia Clade 3</taxon>
    </lineage>
</organism>
<dbReference type="Gene3D" id="3.30.450.40">
    <property type="match status" value="1"/>
</dbReference>
<feature type="non-terminal residue" evidence="2">
    <location>
        <position position="1"/>
    </location>
</feature>
<reference evidence="2 3" key="1">
    <citation type="submission" date="2017-11" db="EMBL/GenBank/DDBJ databases">
        <title>Evolution of Phototrophy in the Chloroflexi Phylum Driven by Horizontal Gene Transfer.</title>
        <authorList>
            <person name="Ward L.M."/>
            <person name="Hemp J."/>
            <person name="Shih P.M."/>
            <person name="Mcglynn S.E."/>
            <person name="Fischer W."/>
        </authorList>
    </citation>
    <scope>NUCLEOTIDE SEQUENCE [LARGE SCALE GENOMIC DNA]</scope>
    <source>
        <strain evidence="2">JP3_7</strain>
    </source>
</reference>
<gene>
    <name evidence="2" type="ORF">CUN48_15830</name>
</gene>
<name>A0A2M8Q8A6_9CHLR</name>
<accession>A0A2M8Q8A6</accession>
<evidence type="ECO:0000259" key="1">
    <source>
        <dbReference type="PROSITE" id="PS50112"/>
    </source>
</evidence>
<feature type="non-terminal residue" evidence="2">
    <location>
        <position position="202"/>
    </location>
</feature>
<dbReference type="SUPFAM" id="SSF55785">
    <property type="entry name" value="PYP-like sensor domain (PAS domain)"/>
    <property type="match status" value="1"/>
</dbReference>
<dbReference type="EMBL" id="PGTN01000523">
    <property type="protein sequence ID" value="PJF46039.1"/>
    <property type="molecule type" value="Genomic_DNA"/>
</dbReference>
<dbReference type="PANTHER" id="PTHR46663:SF3">
    <property type="entry name" value="SLL0267 PROTEIN"/>
    <property type="match status" value="1"/>
</dbReference>
<comment type="caution">
    <text evidence="2">The sequence shown here is derived from an EMBL/GenBank/DDBJ whole genome shotgun (WGS) entry which is preliminary data.</text>
</comment>
<sequence length="202" mass="22449">GKGSCGSAAALGKNVIVEDIDTHPYWAPYRDIAHRADIRACWSVPFFDEGGKVLGTVGCYYAAPRAPRPTDLALIEEFARLAALAVTKVRANERLRQAAAVFSATRDGIVITDLAPRILAVNRAWSEITGYSEAEALGQNPRILQSGRHDRAFYKAMWASIRQAGHWQGEVWNRRKNGEFFVEWLSISTVYDEHGRPTNYVG</sequence>
<dbReference type="SMART" id="SM00091">
    <property type="entry name" value="PAS"/>
    <property type="match status" value="1"/>
</dbReference>
<dbReference type="InterPro" id="IPR000014">
    <property type="entry name" value="PAS"/>
</dbReference>
<dbReference type="SUPFAM" id="SSF55781">
    <property type="entry name" value="GAF domain-like"/>
    <property type="match status" value="1"/>
</dbReference>
<dbReference type="InterPro" id="IPR003018">
    <property type="entry name" value="GAF"/>
</dbReference>
<dbReference type="PANTHER" id="PTHR46663">
    <property type="entry name" value="DIGUANYLATE CYCLASE DGCT-RELATED"/>
    <property type="match status" value="1"/>
</dbReference>
<dbReference type="Gene3D" id="3.30.450.20">
    <property type="entry name" value="PAS domain"/>
    <property type="match status" value="1"/>
</dbReference>
<dbReference type="InterPro" id="IPR035965">
    <property type="entry name" value="PAS-like_dom_sf"/>
</dbReference>
<dbReference type="PROSITE" id="PS50112">
    <property type="entry name" value="PAS"/>
    <property type="match status" value="1"/>
</dbReference>
<evidence type="ECO:0000313" key="3">
    <source>
        <dbReference type="Proteomes" id="UP000230790"/>
    </source>
</evidence>
<dbReference type="CDD" id="cd00130">
    <property type="entry name" value="PAS"/>
    <property type="match status" value="1"/>
</dbReference>
<dbReference type="Pfam" id="PF13185">
    <property type="entry name" value="GAF_2"/>
    <property type="match status" value="1"/>
</dbReference>
<dbReference type="NCBIfam" id="TIGR00229">
    <property type="entry name" value="sensory_box"/>
    <property type="match status" value="1"/>
</dbReference>
<dbReference type="AlphaFoldDB" id="A0A2M8Q8A6"/>
<dbReference type="Pfam" id="PF13426">
    <property type="entry name" value="PAS_9"/>
    <property type="match status" value="1"/>
</dbReference>
<dbReference type="InterPro" id="IPR052163">
    <property type="entry name" value="DGC-Regulatory_Protein"/>
</dbReference>
<protein>
    <submittedName>
        <fullName evidence="2">Two-component system response regulator</fullName>
    </submittedName>
</protein>
<proteinExistence type="predicted"/>
<dbReference type="Proteomes" id="UP000230790">
    <property type="component" value="Unassembled WGS sequence"/>
</dbReference>
<feature type="domain" description="PAS" evidence="1">
    <location>
        <begin position="94"/>
        <end position="140"/>
    </location>
</feature>
<evidence type="ECO:0000313" key="2">
    <source>
        <dbReference type="EMBL" id="PJF46039.1"/>
    </source>
</evidence>
<dbReference type="InterPro" id="IPR029016">
    <property type="entry name" value="GAF-like_dom_sf"/>
</dbReference>